<evidence type="ECO:0000313" key="1">
    <source>
        <dbReference type="EMBL" id="WAJ27438.1"/>
    </source>
</evidence>
<reference evidence="1" key="1">
    <citation type="submission" date="2022-11" db="EMBL/GenBank/DDBJ databases">
        <title>beta-Carotene-producing bacterium, Jeongeuplla avenae sp. nov., alleviates the salt stress of Arabidopsis seedlings.</title>
        <authorList>
            <person name="Jiang L."/>
            <person name="Lee J."/>
        </authorList>
    </citation>
    <scope>NUCLEOTIDE SEQUENCE</scope>
    <source>
        <strain evidence="1">DY_R2A_6</strain>
    </source>
</reference>
<protein>
    <submittedName>
        <fullName evidence="1">L,D-transpeptidase</fullName>
    </submittedName>
</protein>
<proteinExistence type="predicted"/>
<evidence type="ECO:0000313" key="2">
    <source>
        <dbReference type="Proteomes" id="UP001163223"/>
    </source>
</evidence>
<name>A0ACD4NKK6_9HYPH</name>
<keyword evidence="2" id="KW-1185">Reference proteome</keyword>
<dbReference type="EMBL" id="CP113520">
    <property type="protein sequence ID" value="WAJ27438.1"/>
    <property type="molecule type" value="Genomic_DNA"/>
</dbReference>
<sequence>MPPKSVLRAALIAALPLVGACSTLQSESRALAFSLSPYPSVDPRILEYYGQLDDGTFVIPAIDPKIVAERNIRQEVDFRTDEPPGTIVVDPYGHHLYLVMAGGRAMRYGVGVGKAGFAFAGKATVARKAEWPRWTPTQNMLRREPERFRPHAAGVDGGLGNPLGARALYLYRGGRDTYYRIHGTNEPWTIGKSVSSGCIRMFNQDVIDLETRVPTGTRVLVLDAPYEGGADVV</sequence>
<organism evidence="1 2">
    <name type="scientific">Antarcticirhabdus aurantiaca</name>
    <dbReference type="NCBI Taxonomy" id="2606717"/>
    <lineage>
        <taxon>Bacteria</taxon>
        <taxon>Pseudomonadati</taxon>
        <taxon>Pseudomonadota</taxon>
        <taxon>Alphaproteobacteria</taxon>
        <taxon>Hyphomicrobiales</taxon>
        <taxon>Aurantimonadaceae</taxon>
        <taxon>Antarcticirhabdus</taxon>
    </lineage>
</organism>
<accession>A0ACD4NKK6</accession>
<dbReference type="Proteomes" id="UP001163223">
    <property type="component" value="Chromosome"/>
</dbReference>
<gene>
    <name evidence="1" type="ORF">OXU80_21725</name>
</gene>